<dbReference type="InterPro" id="IPR036300">
    <property type="entry name" value="MIR_dom_sf"/>
</dbReference>
<protein>
    <submittedName>
        <fullName evidence="3">6904_t:CDS:1</fullName>
    </submittedName>
</protein>
<organism evidence="3 4">
    <name type="scientific">Funneliformis geosporum</name>
    <dbReference type="NCBI Taxonomy" id="1117311"/>
    <lineage>
        <taxon>Eukaryota</taxon>
        <taxon>Fungi</taxon>
        <taxon>Fungi incertae sedis</taxon>
        <taxon>Mucoromycota</taxon>
        <taxon>Glomeromycotina</taxon>
        <taxon>Glomeromycetes</taxon>
        <taxon>Glomerales</taxon>
        <taxon>Glomeraceae</taxon>
        <taxon>Funneliformis</taxon>
    </lineage>
</organism>
<evidence type="ECO:0000259" key="2">
    <source>
        <dbReference type="PROSITE" id="PS50919"/>
    </source>
</evidence>
<dbReference type="AlphaFoldDB" id="A0A9W4SXQ2"/>
<proteinExistence type="predicted"/>
<sequence>MNQYDGTSHPEEWVKQVRLTFYDKNKNVGSEQEIVDFCKLHIPSYIKIPPETDSFVALINALKSDVSYESFKGSVKRRLIALKVSFVNESDILTFLNTFQRHCYEGEINEIGEQKQMFLNLLPRDSIQHSFVRLNFDKINSMKELLEYFDQSLLEEPRIIKKNSFITLKHVATGNYLTSSLRLSYSDSRNNVVFAAPVTSEYLNNSVWEVSKYDSQDGNALCYGNLFQLIQNSELRYIMEISDSIKSPATKHSQVSIGRPKSLSLYHCKGVNSINSPYVYDKDIVYLQDNNGFTLRSHEFTFTIRDKNLQEVVGHKERLGGNDE</sequence>
<keyword evidence="4" id="KW-1185">Reference proteome</keyword>
<dbReference type="PROSITE" id="PS50919">
    <property type="entry name" value="MIR"/>
    <property type="match status" value="1"/>
</dbReference>
<evidence type="ECO:0000256" key="1">
    <source>
        <dbReference type="ARBA" id="ARBA00022737"/>
    </source>
</evidence>
<accession>A0A9W4SXQ2</accession>
<comment type="caution">
    <text evidence="3">The sequence shown here is derived from an EMBL/GenBank/DDBJ whole genome shotgun (WGS) entry which is preliminary data.</text>
</comment>
<dbReference type="Proteomes" id="UP001153678">
    <property type="component" value="Unassembled WGS sequence"/>
</dbReference>
<dbReference type="EMBL" id="CAMKVN010003625">
    <property type="protein sequence ID" value="CAI2185229.1"/>
    <property type="molecule type" value="Genomic_DNA"/>
</dbReference>
<name>A0A9W4SXQ2_9GLOM</name>
<feature type="domain" description="MIR" evidence="2">
    <location>
        <begin position="157"/>
        <end position="213"/>
    </location>
</feature>
<keyword evidence="1" id="KW-0677">Repeat</keyword>
<evidence type="ECO:0000313" key="4">
    <source>
        <dbReference type="Proteomes" id="UP001153678"/>
    </source>
</evidence>
<dbReference type="SUPFAM" id="SSF82109">
    <property type="entry name" value="MIR domain"/>
    <property type="match status" value="1"/>
</dbReference>
<dbReference type="InterPro" id="IPR016093">
    <property type="entry name" value="MIR_motif"/>
</dbReference>
<gene>
    <name evidence="3" type="ORF">FWILDA_LOCUS11971</name>
</gene>
<dbReference type="Gene3D" id="2.80.10.50">
    <property type="match status" value="1"/>
</dbReference>
<dbReference type="OrthoDB" id="2327184at2759"/>
<evidence type="ECO:0000313" key="3">
    <source>
        <dbReference type="EMBL" id="CAI2185229.1"/>
    </source>
</evidence>
<reference evidence="3" key="1">
    <citation type="submission" date="2022-08" db="EMBL/GenBank/DDBJ databases">
        <authorList>
            <person name="Kallberg Y."/>
            <person name="Tangrot J."/>
            <person name="Rosling A."/>
        </authorList>
    </citation>
    <scope>NUCLEOTIDE SEQUENCE</scope>
    <source>
        <strain evidence="3">Wild A</strain>
    </source>
</reference>
<feature type="non-terminal residue" evidence="3">
    <location>
        <position position="1"/>
    </location>
</feature>